<organism evidence="1 2">
    <name type="scientific">Metabacillus hrfriensis</name>
    <dbReference type="NCBI Taxonomy" id="3048891"/>
    <lineage>
        <taxon>Bacteria</taxon>
        <taxon>Bacillati</taxon>
        <taxon>Bacillota</taxon>
        <taxon>Bacilli</taxon>
        <taxon>Bacillales</taxon>
        <taxon>Bacillaceae</taxon>
        <taxon>Metabacillus</taxon>
    </lineage>
</organism>
<name>A0ACD4RGX8_9BACI</name>
<gene>
    <name evidence="1" type="ORF">QLQ22_08865</name>
</gene>
<proteinExistence type="predicted"/>
<evidence type="ECO:0000313" key="1">
    <source>
        <dbReference type="EMBL" id="WHZ59417.1"/>
    </source>
</evidence>
<accession>A0ACD4RGX8</accession>
<evidence type="ECO:0000313" key="2">
    <source>
        <dbReference type="Proteomes" id="UP001226091"/>
    </source>
</evidence>
<dbReference type="Proteomes" id="UP001226091">
    <property type="component" value="Chromosome"/>
</dbReference>
<dbReference type="EMBL" id="CP126116">
    <property type="protein sequence ID" value="WHZ59417.1"/>
    <property type="molecule type" value="Genomic_DNA"/>
</dbReference>
<protein>
    <submittedName>
        <fullName evidence="1">Aldehyde dehydrogenase family protein</fullName>
    </submittedName>
</protein>
<reference evidence="2" key="1">
    <citation type="journal article" date="2025" name="Aquaculture">
        <title>Assessment of the bioflocculant production and safety properties of Metabacillus hrfriensis sp. nov. based on phenotypic and whole-genome sequencing analysis.</title>
        <authorList>
            <person name="Zhang R."/>
            <person name="Zhao Z."/>
            <person name="Luo L."/>
            <person name="Wang S."/>
            <person name="Guo K."/>
            <person name="Xu W."/>
        </authorList>
    </citation>
    <scope>NUCLEOTIDE SEQUENCE [LARGE SCALE GENOMIC DNA]</scope>
    <source>
        <strain evidence="2">CT-WN-B3</strain>
    </source>
</reference>
<sequence>MSRNQSMTVLNPATLNSDENIDETPIYQIQQIYELSKSAFDTWKEKSVKERLSFIRKLKNVMFDRMDEIIEVIANDTGKVKVEAVTADVMPVLDAIAFLEKTAENSLAARRVQTPATFWGKKSYIEYMARGTVLVISPWNYPLQLAMVPVLNALIAGNSVILKPSEVTPLVGKYIEHLFMLAEFPKGLVQVAHGGKDVGAALTREKPDYIFFTGSAATGKKIQEEASKALIPTTLELGGKDPILIFADANLDRAAKGAAWGAFTNSGQVCMSSERIYVEQSIYEEFLEKLQSETLMLKQGTDLNDDIGSMTYRGQIDVMKEQLEEAIAGGARLITGSIPRDWDLSQGLFIPPTIVVDVHQKMKLVQEETFGPVVTVMPFQSEEEAIELANDSIYGLNASVWSKDLKKAKRVVSKLVTGNAVINDVMISVVNHHLPFGGVKHSGIGKYHGKQGIRVFCHEKSVFLDRGKKNTEIQWYPYQNKYPKIRSFLKLLFRKKSKKSSRTS</sequence>
<keyword evidence="2" id="KW-1185">Reference proteome</keyword>